<dbReference type="Proteomes" id="UP000823521">
    <property type="component" value="Unassembled WGS sequence"/>
</dbReference>
<reference evidence="1 2" key="1">
    <citation type="submission" date="2019-12" db="EMBL/GenBank/DDBJ databases">
        <title>Whole genome sequencing of endophytic Actinobacterium Micromonospora sp. MPMI6T.</title>
        <authorList>
            <person name="Evv R."/>
            <person name="Podile A.R."/>
        </authorList>
    </citation>
    <scope>NUCLEOTIDE SEQUENCE [LARGE SCALE GENOMIC DNA]</scope>
    <source>
        <strain evidence="1 2">MPMI6</strain>
    </source>
</reference>
<gene>
    <name evidence="1" type="ORF">GSF22_21730</name>
</gene>
<dbReference type="EMBL" id="WVUH01000212">
    <property type="protein sequence ID" value="MBO4208610.1"/>
    <property type="molecule type" value="Genomic_DNA"/>
</dbReference>
<organism evidence="1 2">
    <name type="scientific">Micromonospora echinofusca</name>
    <dbReference type="NCBI Taxonomy" id="47858"/>
    <lineage>
        <taxon>Bacteria</taxon>
        <taxon>Bacillati</taxon>
        <taxon>Actinomycetota</taxon>
        <taxon>Actinomycetes</taxon>
        <taxon>Micromonosporales</taxon>
        <taxon>Micromonosporaceae</taxon>
        <taxon>Micromonospora</taxon>
    </lineage>
</organism>
<proteinExistence type="predicted"/>
<comment type="caution">
    <text evidence="1">The sequence shown here is derived from an EMBL/GenBank/DDBJ whole genome shotgun (WGS) entry which is preliminary data.</text>
</comment>
<dbReference type="RefSeq" id="WP_208815597.1">
    <property type="nucleotide sequence ID" value="NZ_WVUH01000212.1"/>
</dbReference>
<evidence type="ECO:0000313" key="1">
    <source>
        <dbReference type="EMBL" id="MBO4208610.1"/>
    </source>
</evidence>
<keyword evidence="2" id="KW-1185">Reference proteome</keyword>
<sequence>MALPIVRSRDEAHLYLDLHPCPHCGSVDVTWQSALTDDGGVPARRYHGACGGCGQFREYVFRLPARPALPGPDDLVFFGGPEPSQLLDAGEWRLVADLGIRDGSAPFRGDPVLRAERRQSFAMAVAALGEIVKFIPEGADAVPETAFWTEHGRAARDRDPERFRREQVTRWRQAFADEFADRFRE</sequence>
<protein>
    <submittedName>
        <fullName evidence="1">Uncharacterized protein</fullName>
    </submittedName>
</protein>
<name>A0ABS3VVQ6_MICEH</name>
<evidence type="ECO:0000313" key="2">
    <source>
        <dbReference type="Proteomes" id="UP000823521"/>
    </source>
</evidence>
<accession>A0ABS3VVQ6</accession>